<dbReference type="EMBL" id="MFSS01000028">
    <property type="protein sequence ID" value="OGI44348.1"/>
    <property type="molecule type" value="Genomic_DNA"/>
</dbReference>
<dbReference type="InterPro" id="IPR036873">
    <property type="entry name" value="Rhodanese-like_dom_sf"/>
</dbReference>
<dbReference type="InterPro" id="IPR001763">
    <property type="entry name" value="Rhodanese-like_dom"/>
</dbReference>
<feature type="domain" description="Rhodanese" evidence="1">
    <location>
        <begin position="17"/>
        <end position="105"/>
    </location>
</feature>
<dbReference type="PANTHER" id="PTHR43031:SF17">
    <property type="entry name" value="SULFURTRANSFERASE YTWF-RELATED"/>
    <property type="match status" value="1"/>
</dbReference>
<dbReference type="PANTHER" id="PTHR43031">
    <property type="entry name" value="FAD-DEPENDENT OXIDOREDUCTASE"/>
    <property type="match status" value="1"/>
</dbReference>
<dbReference type="SMART" id="SM00450">
    <property type="entry name" value="RHOD"/>
    <property type="match status" value="1"/>
</dbReference>
<dbReference type="STRING" id="1817758.A2150_04795"/>
<accession>A0A1F6TGX8</accession>
<reference evidence="2 3" key="1">
    <citation type="journal article" date="2016" name="Nat. Commun.">
        <title>Thousands of microbial genomes shed light on interconnected biogeochemical processes in an aquifer system.</title>
        <authorList>
            <person name="Anantharaman K."/>
            <person name="Brown C.T."/>
            <person name="Hug L.A."/>
            <person name="Sharon I."/>
            <person name="Castelle C.J."/>
            <person name="Probst A.J."/>
            <person name="Thomas B.C."/>
            <person name="Singh A."/>
            <person name="Wilkins M.J."/>
            <person name="Karaoz U."/>
            <person name="Brodie E.L."/>
            <person name="Williams K.H."/>
            <person name="Hubbard S.S."/>
            <person name="Banfield J.F."/>
        </authorList>
    </citation>
    <scope>NUCLEOTIDE SEQUENCE [LARGE SCALE GENOMIC DNA]</scope>
</reference>
<gene>
    <name evidence="2" type="ORF">A2150_04795</name>
</gene>
<dbReference type="PROSITE" id="PS50206">
    <property type="entry name" value="RHODANESE_3"/>
    <property type="match status" value="1"/>
</dbReference>
<dbReference type="Gene3D" id="3.40.250.10">
    <property type="entry name" value="Rhodanese-like domain"/>
    <property type="match status" value="1"/>
</dbReference>
<dbReference type="AlphaFoldDB" id="A0A1F6TGX8"/>
<protein>
    <submittedName>
        <fullName evidence="2">Sulfurtransferase</fullName>
    </submittedName>
</protein>
<name>A0A1F6TGX8_9PROT</name>
<comment type="caution">
    <text evidence="2">The sequence shown here is derived from an EMBL/GenBank/DDBJ whole genome shotgun (WGS) entry which is preliminary data.</text>
</comment>
<keyword evidence="2" id="KW-0808">Transferase</keyword>
<evidence type="ECO:0000313" key="2">
    <source>
        <dbReference type="EMBL" id="OGI44348.1"/>
    </source>
</evidence>
<sequence length="107" mass="12293">MVRQITPRDLKAWLETPGEKPLILDVREAWERRLCALPEAVHIPMNQIPDRLAELEAERDVVILCHHGMRSQQVALYLERLGFGRLHNLRGGIDAWAKEVDAGMAKY</sequence>
<evidence type="ECO:0000259" key="1">
    <source>
        <dbReference type="PROSITE" id="PS50206"/>
    </source>
</evidence>
<dbReference type="InterPro" id="IPR050229">
    <property type="entry name" value="GlpE_sulfurtransferase"/>
</dbReference>
<dbReference type="Pfam" id="PF00581">
    <property type="entry name" value="Rhodanese"/>
    <property type="match status" value="1"/>
</dbReference>
<organism evidence="2 3">
    <name type="scientific">Candidatus Muproteobacteria bacterium RBG_16_64_11</name>
    <dbReference type="NCBI Taxonomy" id="1817758"/>
    <lineage>
        <taxon>Bacteria</taxon>
        <taxon>Pseudomonadati</taxon>
        <taxon>Pseudomonadota</taxon>
        <taxon>Candidatus Muproteobacteria</taxon>
    </lineage>
</organism>
<evidence type="ECO:0000313" key="3">
    <source>
        <dbReference type="Proteomes" id="UP000177925"/>
    </source>
</evidence>
<dbReference type="Proteomes" id="UP000177925">
    <property type="component" value="Unassembled WGS sequence"/>
</dbReference>
<proteinExistence type="predicted"/>
<dbReference type="SUPFAM" id="SSF52821">
    <property type="entry name" value="Rhodanese/Cell cycle control phosphatase"/>
    <property type="match status" value="1"/>
</dbReference>
<dbReference type="GO" id="GO:0016740">
    <property type="term" value="F:transferase activity"/>
    <property type="evidence" value="ECO:0007669"/>
    <property type="project" value="UniProtKB-KW"/>
</dbReference>